<feature type="non-terminal residue" evidence="1">
    <location>
        <position position="1"/>
    </location>
</feature>
<proteinExistence type="predicted"/>
<sequence length="38" mass="4565">YDILLTIAKNKFPMSLQVNIFIILYFSQKNVNLRNTQY</sequence>
<name>X1TYQ6_9ZZZZ</name>
<accession>X1TYQ6</accession>
<evidence type="ECO:0000313" key="1">
    <source>
        <dbReference type="EMBL" id="GAI92705.1"/>
    </source>
</evidence>
<dbReference type="EMBL" id="BARW01019211">
    <property type="protein sequence ID" value="GAI92705.1"/>
    <property type="molecule type" value="Genomic_DNA"/>
</dbReference>
<dbReference type="AlphaFoldDB" id="X1TYQ6"/>
<protein>
    <submittedName>
        <fullName evidence="1">Uncharacterized protein</fullName>
    </submittedName>
</protein>
<comment type="caution">
    <text evidence="1">The sequence shown here is derived from an EMBL/GenBank/DDBJ whole genome shotgun (WGS) entry which is preliminary data.</text>
</comment>
<gene>
    <name evidence="1" type="ORF">S12H4_32729</name>
</gene>
<organism evidence="1">
    <name type="scientific">marine sediment metagenome</name>
    <dbReference type="NCBI Taxonomy" id="412755"/>
    <lineage>
        <taxon>unclassified sequences</taxon>
        <taxon>metagenomes</taxon>
        <taxon>ecological metagenomes</taxon>
    </lineage>
</organism>
<reference evidence="1" key="1">
    <citation type="journal article" date="2014" name="Front. Microbiol.">
        <title>High frequency of phylogenetically diverse reductive dehalogenase-homologous genes in deep subseafloor sedimentary metagenomes.</title>
        <authorList>
            <person name="Kawai M."/>
            <person name="Futagami T."/>
            <person name="Toyoda A."/>
            <person name="Takaki Y."/>
            <person name="Nishi S."/>
            <person name="Hori S."/>
            <person name="Arai W."/>
            <person name="Tsubouchi T."/>
            <person name="Morono Y."/>
            <person name="Uchiyama I."/>
            <person name="Ito T."/>
            <person name="Fujiyama A."/>
            <person name="Inagaki F."/>
            <person name="Takami H."/>
        </authorList>
    </citation>
    <scope>NUCLEOTIDE SEQUENCE</scope>
    <source>
        <strain evidence="1">Expedition CK06-06</strain>
    </source>
</reference>